<dbReference type="EnsemblMetazoa" id="CPIJ015876-RA">
    <property type="protein sequence ID" value="CPIJ015876-PA"/>
    <property type="gene ID" value="CPIJ015876"/>
</dbReference>
<dbReference type="AlphaFoldDB" id="B0X9W1"/>
<feature type="non-terminal residue" evidence="2">
    <location>
        <position position="1"/>
    </location>
</feature>
<organism>
    <name type="scientific">Culex quinquefasciatus</name>
    <name type="common">Southern house mosquito</name>
    <name type="synonym">Culex pungens</name>
    <dbReference type="NCBI Taxonomy" id="7176"/>
    <lineage>
        <taxon>Eukaryota</taxon>
        <taxon>Metazoa</taxon>
        <taxon>Ecdysozoa</taxon>
        <taxon>Arthropoda</taxon>
        <taxon>Hexapoda</taxon>
        <taxon>Insecta</taxon>
        <taxon>Pterygota</taxon>
        <taxon>Neoptera</taxon>
        <taxon>Endopterygota</taxon>
        <taxon>Diptera</taxon>
        <taxon>Nematocera</taxon>
        <taxon>Culicoidea</taxon>
        <taxon>Culicidae</taxon>
        <taxon>Culicinae</taxon>
        <taxon>Culicini</taxon>
        <taxon>Culex</taxon>
        <taxon>Culex</taxon>
    </lineage>
</organism>
<sequence>WILVILGVSSEDLQTPAREKVSCVTGDINQGNTQPESGYANQSRETL</sequence>
<dbReference type="Proteomes" id="UP000002320">
    <property type="component" value="Unassembled WGS sequence"/>
</dbReference>
<proteinExistence type="predicted"/>
<evidence type="ECO:0000313" key="3">
    <source>
        <dbReference type="EnsemblMetazoa" id="CPIJ015876-PA"/>
    </source>
</evidence>
<dbReference type="VEuPathDB" id="VectorBase:CPIJ015876"/>
<reference evidence="2" key="1">
    <citation type="submission" date="2007-03" db="EMBL/GenBank/DDBJ databases">
        <title>Annotation of Culex pipiens quinquefasciatus.</title>
        <authorList>
            <consortium name="The Broad Institute Genome Sequencing Platform"/>
            <person name="Atkinson P.W."/>
            <person name="Hemingway J."/>
            <person name="Christensen B.M."/>
            <person name="Higgs S."/>
            <person name="Kodira C."/>
            <person name="Hannick L."/>
            <person name="Megy K."/>
            <person name="O'Leary S."/>
            <person name="Pearson M."/>
            <person name="Haas B.J."/>
            <person name="Mauceli E."/>
            <person name="Wortman J.R."/>
            <person name="Lee N.H."/>
            <person name="Guigo R."/>
            <person name="Stanke M."/>
            <person name="Alvarado L."/>
            <person name="Amedeo P."/>
            <person name="Antoine C.H."/>
            <person name="Arensburger P."/>
            <person name="Bidwell S.L."/>
            <person name="Crawford M."/>
            <person name="Camaro F."/>
            <person name="Devon K."/>
            <person name="Engels R."/>
            <person name="Hammond M."/>
            <person name="Howarth C."/>
            <person name="Koehrsen M."/>
            <person name="Lawson D."/>
            <person name="Montgomery P."/>
            <person name="Nene V."/>
            <person name="Nusbaum C."/>
            <person name="Puiu D."/>
            <person name="Romero-Severson J."/>
            <person name="Severson D.W."/>
            <person name="Shumway M."/>
            <person name="Sisk P."/>
            <person name="Stolte C."/>
            <person name="Zeng Q."/>
            <person name="Eisenstadt E."/>
            <person name="Fraser-Liggett C."/>
            <person name="Strausberg R."/>
            <person name="Galagan J."/>
            <person name="Birren B."/>
            <person name="Collins F.H."/>
        </authorList>
    </citation>
    <scope>NUCLEOTIDE SEQUENCE [LARGE SCALE GENOMIC DNA]</scope>
    <source>
        <strain evidence="2">JHB</strain>
    </source>
</reference>
<name>B0X9W1_CULQU</name>
<evidence type="ECO:0000256" key="1">
    <source>
        <dbReference type="SAM" id="MobiDB-lite"/>
    </source>
</evidence>
<reference evidence="3" key="2">
    <citation type="submission" date="2020-05" db="UniProtKB">
        <authorList>
            <consortium name="EnsemblMetazoa"/>
        </authorList>
    </citation>
    <scope>IDENTIFICATION</scope>
    <source>
        <strain evidence="3">JHB</strain>
    </source>
</reference>
<accession>B0X9W1</accession>
<feature type="compositionally biased region" description="Polar residues" evidence="1">
    <location>
        <begin position="27"/>
        <end position="47"/>
    </location>
</feature>
<evidence type="ECO:0000313" key="4">
    <source>
        <dbReference type="Proteomes" id="UP000002320"/>
    </source>
</evidence>
<gene>
    <name evidence="3" type="primary">6049720</name>
    <name evidence="2" type="ORF">CpipJ_CPIJ015876</name>
</gene>
<feature type="region of interest" description="Disordered" evidence="1">
    <location>
        <begin position="26"/>
        <end position="47"/>
    </location>
</feature>
<dbReference type="KEGG" id="cqu:CpipJ_CPIJ015876"/>
<dbReference type="InParanoid" id="B0X9W1"/>
<dbReference type="HOGENOM" id="CLU_3178124_0_0_1"/>
<dbReference type="EMBL" id="DS232553">
    <property type="protein sequence ID" value="EDS43387.1"/>
    <property type="molecule type" value="Genomic_DNA"/>
</dbReference>
<evidence type="ECO:0000313" key="2">
    <source>
        <dbReference type="EMBL" id="EDS43387.1"/>
    </source>
</evidence>
<protein>
    <submittedName>
        <fullName evidence="2 3">Uncharacterized protein</fullName>
    </submittedName>
</protein>
<keyword evidence="4" id="KW-1185">Reference proteome</keyword>